<reference evidence="1 2" key="1">
    <citation type="submission" date="2023-09" db="EMBL/GenBank/DDBJ databases">
        <authorList>
            <person name="Rey-Velasco X."/>
        </authorList>
    </citation>
    <scope>NUCLEOTIDE SEQUENCE [LARGE SCALE GENOMIC DNA]</scope>
    <source>
        <strain evidence="1 2">F117</strain>
    </source>
</reference>
<proteinExistence type="predicted"/>
<evidence type="ECO:0000313" key="1">
    <source>
        <dbReference type="EMBL" id="MDT0678178.1"/>
    </source>
</evidence>
<organism evidence="1 2">
    <name type="scientific">Autumnicola musiva</name>
    <dbReference type="NCBI Taxonomy" id="3075589"/>
    <lineage>
        <taxon>Bacteria</taxon>
        <taxon>Pseudomonadati</taxon>
        <taxon>Bacteroidota</taxon>
        <taxon>Flavobacteriia</taxon>
        <taxon>Flavobacteriales</taxon>
        <taxon>Flavobacteriaceae</taxon>
        <taxon>Autumnicola</taxon>
    </lineage>
</organism>
<protein>
    <submittedName>
        <fullName evidence="1">DUF2911 domain-containing protein</fullName>
    </submittedName>
</protein>
<sequence>MKPVVKTSLKLVAAIAAFGLVLLFVLRYNTKAHSPEDTIVFEDNGLKMEVFYNRPHKRGREVFGELVPFNEVWRTGANEATTFETTEDIMVDGSLLKAGKYTLWTIPGEESWKVIFNSEMYPWGINMEKQAYRDPQYDALVVEIGVDELQENVEQFTIFFNKTNDLVFMILAWDHTSIPVPIKTERTEFYKEAV</sequence>
<dbReference type="Pfam" id="PF11138">
    <property type="entry name" value="DUF2911"/>
    <property type="match status" value="1"/>
</dbReference>
<accession>A0ABU3D9H2</accession>
<keyword evidence="2" id="KW-1185">Reference proteome</keyword>
<evidence type="ECO:0000313" key="2">
    <source>
        <dbReference type="Proteomes" id="UP001262582"/>
    </source>
</evidence>
<dbReference type="InterPro" id="IPR021314">
    <property type="entry name" value="DUF2911"/>
</dbReference>
<dbReference type="EMBL" id="JAVRHK010000016">
    <property type="protein sequence ID" value="MDT0678178.1"/>
    <property type="molecule type" value="Genomic_DNA"/>
</dbReference>
<name>A0ABU3D9H2_9FLAO</name>
<gene>
    <name evidence="1" type="ORF">RM539_16465</name>
</gene>
<comment type="caution">
    <text evidence="1">The sequence shown here is derived from an EMBL/GenBank/DDBJ whole genome shotgun (WGS) entry which is preliminary data.</text>
</comment>
<dbReference type="RefSeq" id="WP_311504513.1">
    <property type="nucleotide sequence ID" value="NZ_JAVRHK010000016.1"/>
</dbReference>
<dbReference type="Proteomes" id="UP001262582">
    <property type="component" value="Unassembled WGS sequence"/>
</dbReference>